<feature type="domain" description="HTH tetR-type" evidence="6">
    <location>
        <begin position="26"/>
        <end position="85"/>
    </location>
</feature>
<dbReference type="Pfam" id="PF21597">
    <property type="entry name" value="TetR_C_43"/>
    <property type="match status" value="1"/>
</dbReference>
<name>L7FCE3_STRT8</name>
<keyword evidence="8" id="KW-1185">Reference proteome</keyword>
<organism evidence="7 8">
    <name type="scientific">Streptomyces turgidiscabies (strain Car8)</name>
    <dbReference type="NCBI Taxonomy" id="698760"/>
    <lineage>
        <taxon>Bacteria</taxon>
        <taxon>Bacillati</taxon>
        <taxon>Actinomycetota</taxon>
        <taxon>Actinomycetes</taxon>
        <taxon>Kitasatosporales</taxon>
        <taxon>Streptomycetaceae</taxon>
        <taxon>Streptomyces</taxon>
    </lineage>
</organism>
<evidence type="ECO:0000256" key="4">
    <source>
        <dbReference type="PROSITE-ProRule" id="PRU00335"/>
    </source>
</evidence>
<dbReference type="PATRIC" id="fig|698760.3.peg.2075"/>
<keyword evidence="3" id="KW-0804">Transcription</keyword>
<dbReference type="EMBL" id="AEJB01000160">
    <property type="protein sequence ID" value="ELP69228.1"/>
    <property type="molecule type" value="Genomic_DNA"/>
</dbReference>
<reference evidence="7 8" key="1">
    <citation type="journal article" date="2011" name="Plasmid">
        <title>Streptomyces turgidiscabies Car8 contains a modular pathogenicity island that shares virulence genes with other actinobacterial plant pathogens.</title>
        <authorList>
            <person name="Huguet-Tapia J.C."/>
            <person name="Badger J.H."/>
            <person name="Loria R."/>
            <person name="Pettis G.S."/>
        </authorList>
    </citation>
    <scope>NUCLEOTIDE SEQUENCE [LARGE SCALE GENOMIC DNA]</scope>
    <source>
        <strain evidence="7 8">Car8</strain>
    </source>
</reference>
<sequence length="203" mass="21584">MVHDEVDDEGDPEMATEDRPLRADARRNRERLLAVAREAFAAEGFTVSLDEIARRAGVGPGTLYRHFPTKEGLFEAVVHERLDPLLAEAHALRDADDPGAALFTVLDRLVTDAVAKADLIDAIAHAGAEVRATVDATSADLRRVIGDLLTRAQSAGTIRADIGVADLMAILSGVLLALRHRANAAADPRVALAVLCDGLRAGT</sequence>
<evidence type="ECO:0000313" key="7">
    <source>
        <dbReference type="EMBL" id="ELP69228.1"/>
    </source>
</evidence>
<dbReference type="GO" id="GO:0003700">
    <property type="term" value="F:DNA-binding transcription factor activity"/>
    <property type="evidence" value="ECO:0007669"/>
    <property type="project" value="TreeGrafter"/>
</dbReference>
<feature type="compositionally biased region" description="Acidic residues" evidence="5">
    <location>
        <begin position="1"/>
        <end position="15"/>
    </location>
</feature>
<dbReference type="InterPro" id="IPR009057">
    <property type="entry name" value="Homeodomain-like_sf"/>
</dbReference>
<evidence type="ECO:0000313" key="8">
    <source>
        <dbReference type="Proteomes" id="UP000010931"/>
    </source>
</evidence>
<protein>
    <submittedName>
        <fullName evidence="7">Transcriptional regulator, TetR family</fullName>
    </submittedName>
</protein>
<feature type="DNA-binding region" description="H-T-H motif" evidence="4">
    <location>
        <begin position="48"/>
        <end position="67"/>
    </location>
</feature>
<feature type="region of interest" description="Disordered" evidence="5">
    <location>
        <begin position="1"/>
        <end position="23"/>
    </location>
</feature>
<dbReference type="PANTHER" id="PTHR30055">
    <property type="entry name" value="HTH-TYPE TRANSCRIPTIONAL REGULATOR RUTR"/>
    <property type="match status" value="1"/>
</dbReference>
<evidence type="ECO:0000256" key="2">
    <source>
        <dbReference type="ARBA" id="ARBA00023125"/>
    </source>
</evidence>
<dbReference type="SUPFAM" id="SSF48498">
    <property type="entry name" value="Tetracyclin repressor-like, C-terminal domain"/>
    <property type="match status" value="1"/>
</dbReference>
<dbReference type="InterPro" id="IPR001647">
    <property type="entry name" value="HTH_TetR"/>
</dbReference>
<dbReference type="PROSITE" id="PS01081">
    <property type="entry name" value="HTH_TETR_1"/>
    <property type="match status" value="1"/>
</dbReference>
<dbReference type="InterPro" id="IPR050109">
    <property type="entry name" value="HTH-type_TetR-like_transc_reg"/>
</dbReference>
<dbReference type="Gene3D" id="1.10.357.10">
    <property type="entry name" value="Tetracycline Repressor, domain 2"/>
    <property type="match status" value="1"/>
</dbReference>
<dbReference type="GO" id="GO:0000976">
    <property type="term" value="F:transcription cis-regulatory region binding"/>
    <property type="evidence" value="ECO:0007669"/>
    <property type="project" value="TreeGrafter"/>
</dbReference>
<evidence type="ECO:0000256" key="3">
    <source>
        <dbReference type="ARBA" id="ARBA00023163"/>
    </source>
</evidence>
<comment type="caution">
    <text evidence="7">The sequence shown here is derived from an EMBL/GenBank/DDBJ whole genome shotgun (WGS) entry which is preliminary data.</text>
</comment>
<dbReference type="PRINTS" id="PR00455">
    <property type="entry name" value="HTHTETR"/>
</dbReference>
<dbReference type="PROSITE" id="PS50977">
    <property type="entry name" value="HTH_TETR_2"/>
    <property type="match status" value="1"/>
</dbReference>
<dbReference type="InterPro" id="IPR023772">
    <property type="entry name" value="DNA-bd_HTH_TetR-type_CS"/>
</dbReference>
<proteinExistence type="predicted"/>
<evidence type="ECO:0000259" key="6">
    <source>
        <dbReference type="PROSITE" id="PS50977"/>
    </source>
</evidence>
<dbReference type="InterPro" id="IPR049445">
    <property type="entry name" value="TetR_SbtR-like_C"/>
</dbReference>
<dbReference type="SUPFAM" id="SSF46689">
    <property type="entry name" value="Homeodomain-like"/>
    <property type="match status" value="1"/>
</dbReference>
<dbReference type="Proteomes" id="UP000010931">
    <property type="component" value="Unassembled WGS sequence"/>
</dbReference>
<keyword evidence="2 4" id="KW-0238">DNA-binding</keyword>
<gene>
    <name evidence="7" type="ORF">STRTUCAR8_06281</name>
</gene>
<evidence type="ECO:0000256" key="1">
    <source>
        <dbReference type="ARBA" id="ARBA00023015"/>
    </source>
</evidence>
<evidence type="ECO:0000256" key="5">
    <source>
        <dbReference type="SAM" id="MobiDB-lite"/>
    </source>
</evidence>
<accession>L7FCE3</accession>
<dbReference type="AlphaFoldDB" id="L7FCE3"/>
<keyword evidence="1" id="KW-0805">Transcription regulation</keyword>
<dbReference type="Pfam" id="PF00440">
    <property type="entry name" value="TetR_N"/>
    <property type="match status" value="1"/>
</dbReference>
<dbReference type="PANTHER" id="PTHR30055:SF234">
    <property type="entry name" value="HTH-TYPE TRANSCRIPTIONAL REGULATOR BETI"/>
    <property type="match status" value="1"/>
</dbReference>
<dbReference type="InterPro" id="IPR036271">
    <property type="entry name" value="Tet_transcr_reg_TetR-rel_C_sf"/>
</dbReference>